<comment type="caution">
    <text evidence="2">The sequence shown here is derived from an EMBL/GenBank/DDBJ whole genome shotgun (WGS) entry which is preliminary data.</text>
</comment>
<name>A0A558AMT0_9PSEU</name>
<dbReference type="Proteomes" id="UP000318578">
    <property type="component" value="Unassembled WGS sequence"/>
</dbReference>
<sequence length="90" mass="9630">MAKTSTAAPSCLDGAVTHFERTLMAAQWDSPRRADTPTGEPVVQQPHGGSVSEQVVLGGRPYGQPLTRVDFFRRMPAGGTAYLKPADSED</sequence>
<protein>
    <submittedName>
        <fullName evidence="2">Uncharacterized protein</fullName>
    </submittedName>
</protein>
<evidence type="ECO:0000313" key="2">
    <source>
        <dbReference type="EMBL" id="TVT25569.1"/>
    </source>
</evidence>
<reference evidence="2 3" key="1">
    <citation type="submission" date="2019-07" db="EMBL/GenBank/DDBJ databases">
        <title>New species of Amycolatopsis and Streptomyces.</title>
        <authorList>
            <person name="Duangmal K."/>
            <person name="Teo W.F.A."/>
            <person name="Lipun K."/>
        </authorList>
    </citation>
    <scope>NUCLEOTIDE SEQUENCE [LARGE SCALE GENOMIC DNA]</scope>
    <source>
        <strain evidence="2 3">JCM 30562</strain>
    </source>
</reference>
<feature type="region of interest" description="Disordered" evidence="1">
    <location>
        <begin position="29"/>
        <end position="56"/>
    </location>
</feature>
<proteinExistence type="predicted"/>
<gene>
    <name evidence="2" type="ORF">FNH06_01800</name>
</gene>
<dbReference type="OrthoDB" id="3633204at2"/>
<evidence type="ECO:0000256" key="1">
    <source>
        <dbReference type="SAM" id="MobiDB-lite"/>
    </source>
</evidence>
<accession>A0A558AMT0</accession>
<keyword evidence="3" id="KW-1185">Reference proteome</keyword>
<dbReference type="RefSeq" id="WP_144632609.1">
    <property type="nucleotide sequence ID" value="NZ_BNAX01000021.1"/>
</dbReference>
<dbReference type="EMBL" id="VJZA01000002">
    <property type="protein sequence ID" value="TVT25569.1"/>
    <property type="molecule type" value="Genomic_DNA"/>
</dbReference>
<dbReference type="AlphaFoldDB" id="A0A558AMT0"/>
<organism evidence="2 3">
    <name type="scientific">Amycolatopsis acidiphila</name>
    <dbReference type="NCBI Taxonomy" id="715473"/>
    <lineage>
        <taxon>Bacteria</taxon>
        <taxon>Bacillati</taxon>
        <taxon>Actinomycetota</taxon>
        <taxon>Actinomycetes</taxon>
        <taxon>Pseudonocardiales</taxon>
        <taxon>Pseudonocardiaceae</taxon>
        <taxon>Amycolatopsis</taxon>
    </lineage>
</organism>
<evidence type="ECO:0000313" key="3">
    <source>
        <dbReference type="Proteomes" id="UP000318578"/>
    </source>
</evidence>